<sequence>MKYIEFSIDTKTKNRDIITGILFDYNIFTVEEISKDIVNELNQDEKDWDFIDYPLTKTGDGELILKIYPESIEQADEIKEKLESKNLGKCEFIEKDDEDWANNWKKYYKPLEIGEKIAIIPEWEDYENKENRFEIKINPGMAFGTGTHESTYMCIEMLEKYVKDGDRIFDIGCGSGILAIAALKLGAEHALAVDIDEKCISASHENAYLNNLSDKIEIKKGNLLDVVTGHADLIVSNIIAEIIVDEIKNLKNHMDKGGIFITSGIIKERRDMVIDALKENGFEIIDETDKNNWVAIVGRLNV</sequence>
<keyword evidence="3 5" id="KW-0808">Transferase</keyword>
<dbReference type="RefSeq" id="WP_216549782.1">
    <property type="nucleotide sequence ID" value="NZ_JAHLQO010000006.1"/>
</dbReference>
<evidence type="ECO:0000256" key="4">
    <source>
        <dbReference type="ARBA" id="ARBA00022691"/>
    </source>
</evidence>
<dbReference type="InterPro" id="IPR004498">
    <property type="entry name" value="Ribosomal_PrmA_MeTrfase"/>
</dbReference>
<dbReference type="PANTHER" id="PTHR43648:SF1">
    <property type="entry name" value="ELECTRON TRANSFER FLAVOPROTEIN BETA SUBUNIT LYSINE METHYLTRANSFERASE"/>
    <property type="match status" value="1"/>
</dbReference>
<dbReference type="NCBIfam" id="TIGR00406">
    <property type="entry name" value="prmA"/>
    <property type="match status" value="1"/>
</dbReference>
<dbReference type="Pfam" id="PF06325">
    <property type="entry name" value="PrmA"/>
    <property type="match status" value="1"/>
</dbReference>
<feature type="binding site" evidence="5">
    <location>
        <position position="151"/>
    </location>
    <ligand>
        <name>S-adenosyl-L-methionine</name>
        <dbReference type="ChEBI" id="CHEBI:59789"/>
    </ligand>
</feature>
<keyword evidence="6" id="KW-0687">Ribonucleoprotein</keyword>
<keyword evidence="6" id="KW-0689">Ribosomal protein</keyword>
<keyword evidence="2 5" id="KW-0489">Methyltransferase</keyword>
<dbReference type="InterPro" id="IPR050078">
    <property type="entry name" value="Ribosomal_L11_MeTrfase_PrmA"/>
</dbReference>
<evidence type="ECO:0000313" key="6">
    <source>
        <dbReference type="EMBL" id="MBU5669942.1"/>
    </source>
</evidence>
<dbReference type="PANTHER" id="PTHR43648">
    <property type="entry name" value="ELECTRON TRANSFER FLAVOPROTEIN BETA SUBUNIT LYSINE METHYLTRANSFERASE"/>
    <property type="match status" value="1"/>
</dbReference>
<dbReference type="GO" id="GO:0005840">
    <property type="term" value="C:ribosome"/>
    <property type="evidence" value="ECO:0007669"/>
    <property type="project" value="UniProtKB-KW"/>
</dbReference>
<dbReference type="EMBL" id="JAHLQO010000006">
    <property type="protein sequence ID" value="MBU5669942.1"/>
    <property type="molecule type" value="Genomic_DNA"/>
</dbReference>
<evidence type="ECO:0000256" key="5">
    <source>
        <dbReference type="HAMAP-Rule" id="MF_00735"/>
    </source>
</evidence>
<organism evidence="6 7">
    <name type="scientific">Peptoniphilus ovalis</name>
    <dbReference type="NCBI Taxonomy" id="2841503"/>
    <lineage>
        <taxon>Bacteria</taxon>
        <taxon>Bacillati</taxon>
        <taxon>Bacillota</taxon>
        <taxon>Tissierellia</taxon>
        <taxon>Tissierellales</taxon>
        <taxon>Peptoniphilaceae</taxon>
        <taxon>Peptoniphilus</taxon>
    </lineage>
</organism>
<dbReference type="HAMAP" id="MF_00735">
    <property type="entry name" value="Methyltr_PrmA"/>
    <property type="match status" value="1"/>
</dbReference>
<name>A0ABS6FID4_9FIRM</name>
<dbReference type="Proteomes" id="UP000783742">
    <property type="component" value="Unassembled WGS sequence"/>
</dbReference>
<evidence type="ECO:0000313" key="7">
    <source>
        <dbReference type="Proteomes" id="UP000783742"/>
    </source>
</evidence>
<comment type="subcellular location">
    <subcellularLocation>
        <location evidence="5">Cytoplasm</location>
    </subcellularLocation>
</comment>
<gene>
    <name evidence="5 6" type="primary">prmA</name>
    <name evidence="6" type="ORF">KQI68_08855</name>
</gene>
<keyword evidence="1 5" id="KW-0963">Cytoplasm</keyword>
<protein>
    <recommendedName>
        <fullName evidence="5">Ribosomal protein L11 methyltransferase</fullName>
        <shortName evidence="5">L11 Mtase</shortName>
        <ecNumber evidence="5">2.1.1.-</ecNumber>
    </recommendedName>
</protein>
<proteinExistence type="inferred from homology"/>
<accession>A0ABS6FID4</accession>
<dbReference type="PIRSF" id="PIRSF000401">
    <property type="entry name" value="RPL11_MTase"/>
    <property type="match status" value="1"/>
</dbReference>
<keyword evidence="4 5" id="KW-0949">S-adenosyl-L-methionine</keyword>
<comment type="function">
    <text evidence="5">Methylates ribosomal protein L11.</text>
</comment>
<dbReference type="CDD" id="cd02440">
    <property type="entry name" value="AdoMet_MTases"/>
    <property type="match status" value="1"/>
</dbReference>
<evidence type="ECO:0000256" key="1">
    <source>
        <dbReference type="ARBA" id="ARBA00022490"/>
    </source>
</evidence>
<comment type="catalytic activity">
    <reaction evidence="5">
        <text>L-lysyl-[protein] + 3 S-adenosyl-L-methionine = N(6),N(6),N(6)-trimethyl-L-lysyl-[protein] + 3 S-adenosyl-L-homocysteine + 3 H(+)</text>
        <dbReference type="Rhea" id="RHEA:54192"/>
        <dbReference type="Rhea" id="RHEA-COMP:9752"/>
        <dbReference type="Rhea" id="RHEA-COMP:13826"/>
        <dbReference type="ChEBI" id="CHEBI:15378"/>
        <dbReference type="ChEBI" id="CHEBI:29969"/>
        <dbReference type="ChEBI" id="CHEBI:57856"/>
        <dbReference type="ChEBI" id="CHEBI:59789"/>
        <dbReference type="ChEBI" id="CHEBI:61961"/>
    </reaction>
</comment>
<evidence type="ECO:0000256" key="3">
    <source>
        <dbReference type="ARBA" id="ARBA00022679"/>
    </source>
</evidence>
<evidence type="ECO:0000256" key="2">
    <source>
        <dbReference type="ARBA" id="ARBA00022603"/>
    </source>
</evidence>
<feature type="binding site" evidence="5">
    <location>
        <position position="237"/>
    </location>
    <ligand>
        <name>S-adenosyl-L-methionine</name>
        <dbReference type="ChEBI" id="CHEBI:59789"/>
    </ligand>
</feature>
<reference evidence="6 7" key="1">
    <citation type="submission" date="2021-06" db="EMBL/GenBank/DDBJ databases">
        <authorList>
            <person name="Sun Q."/>
            <person name="Li D."/>
        </authorList>
    </citation>
    <scope>NUCLEOTIDE SEQUENCE [LARGE SCALE GENOMIC DNA]</scope>
    <source>
        <strain evidence="6 7">MSJ-1</strain>
    </source>
</reference>
<feature type="binding site" evidence="5">
    <location>
        <position position="172"/>
    </location>
    <ligand>
        <name>S-adenosyl-L-methionine</name>
        <dbReference type="ChEBI" id="CHEBI:59789"/>
    </ligand>
</feature>
<comment type="caution">
    <text evidence="6">The sequence shown here is derived from an EMBL/GenBank/DDBJ whole genome shotgun (WGS) entry which is preliminary data.</text>
</comment>
<comment type="similarity">
    <text evidence="5">Belongs to the methyltransferase superfamily. PrmA family.</text>
</comment>
<dbReference type="GO" id="GO:0008168">
    <property type="term" value="F:methyltransferase activity"/>
    <property type="evidence" value="ECO:0007669"/>
    <property type="project" value="UniProtKB-KW"/>
</dbReference>
<dbReference type="GO" id="GO:0032259">
    <property type="term" value="P:methylation"/>
    <property type="evidence" value="ECO:0007669"/>
    <property type="project" value="UniProtKB-KW"/>
</dbReference>
<feature type="binding site" evidence="5">
    <location>
        <position position="194"/>
    </location>
    <ligand>
        <name>S-adenosyl-L-methionine</name>
        <dbReference type="ChEBI" id="CHEBI:59789"/>
    </ligand>
</feature>
<keyword evidence="7" id="KW-1185">Reference proteome</keyword>
<dbReference type="EC" id="2.1.1.-" evidence="5"/>